<keyword evidence="5 6" id="KW-0472">Membrane</keyword>
<evidence type="ECO:0000259" key="7">
    <source>
        <dbReference type="Pfam" id="PF02687"/>
    </source>
</evidence>
<dbReference type="InterPro" id="IPR003838">
    <property type="entry name" value="ABC3_permease_C"/>
</dbReference>
<feature type="transmembrane region" description="Helical" evidence="6">
    <location>
        <begin position="421"/>
        <end position="441"/>
    </location>
</feature>
<gene>
    <name evidence="8" type="ORF">CS009_11735</name>
</gene>
<dbReference type="Proteomes" id="UP000221763">
    <property type="component" value="Unassembled WGS sequence"/>
</dbReference>
<dbReference type="InterPro" id="IPR038766">
    <property type="entry name" value="Membrane_comp_ABC_pdt"/>
</dbReference>
<evidence type="ECO:0000256" key="6">
    <source>
        <dbReference type="SAM" id="Phobius"/>
    </source>
</evidence>
<organism evidence="8 9">
    <name type="scientific">Streptococcus macedonicus</name>
    <name type="common">Streptococcus gallolyticus macedonicus</name>
    <dbReference type="NCBI Taxonomy" id="59310"/>
    <lineage>
        <taxon>Bacteria</taxon>
        <taxon>Bacillati</taxon>
        <taxon>Bacillota</taxon>
        <taxon>Bacilli</taxon>
        <taxon>Lactobacillales</taxon>
        <taxon>Streptococcaceae</taxon>
        <taxon>Streptococcus</taxon>
    </lineage>
</organism>
<evidence type="ECO:0000313" key="9">
    <source>
        <dbReference type="Proteomes" id="UP000221763"/>
    </source>
</evidence>
<dbReference type="AlphaFoldDB" id="A0AAP8KBD1"/>
<evidence type="ECO:0000256" key="5">
    <source>
        <dbReference type="ARBA" id="ARBA00023136"/>
    </source>
</evidence>
<sequence>MKYLNLKLLRDLKKNWRQFFSVFLMSSLSILIFVGLQGAWHGLEKSLDNYISSADLPTVWIQTSQLTSQDQSKIKSIKDVNKLKISTILSAKINNNSKDHMTIESTSNKSDEIKVVDGKNFSNTSINTIWIDKDYASKNNLSLDDTITIRIGNKLKNLKIVGFIQSAEKIYFTGSSDYIAPNHKNYSYAYISVATFNKYFIDYPSTQLIKIYSKNNDIRHEIETILGNRLISYENRKTKTEIAEATERVGQIRNLSFLFSFIFILLAILAMFSTILRLIESQTKEIAVLKALGYSNLQITEHYISFGFLISSLGCIIGTVFSPIISLFVLNTQKKMFSIPNWRIAYSWSSLGIIGFVILICTVSSYIASRQAVKGLPAVFLRGTEKKVHHILLEKIDIIWRNITDETKWAIRDALSNKIRILMGIIGVSGGVMLLIAGIGMPSSMNYLVTKTYNKDFSYYRRLNVRDYSLANKKYDGQWIQINQAHFSKDDGYNRLFIIVDQGNFVNIKTTDGKKIQNGGVYISKSFAKSANINIGDNLTIKPYQDSKKYVVPVKGIVGSETTQGAYITKATYKRLGGEFNPKTILIDSKYSSSKLSNDPNILSTVTKYSQERNAYNFIDSLMNVFLIIIGFALLLVIVILYNLGSLNFVERTRDYATLQVLGFSKKNLQNITLLENILTTVIGWILGIPMGIWFLNQYIKTFSSIRLEFIPYANWQVLLIATLLVWFTSIGTTILFNRNINKINMVEALKGIE</sequence>
<evidence type="ECO:0000256" key="3">
    <source>
        <dbReference type="ARBA" id="ARBA00022692"/>
    </source>
</evidence>
<accession>A0AAP8KBD1</accession>
<keyword evidence="2" id="KW-1003">Cell membrane</keyword>
<feature type="domain" description="ABC3 transporter permease C-terminal" evidence="7">
    <location>
        <begin position="628"/>
        <end position="745"/>
    </location>
</feature>
<evidence type="ECO:0000256" key="1">
    <source>
        <dbReference type="ARBA" id="ARBA00004651"/>
    </source>
</evidence>
<name>A0AAP8KBD1_STRMC</name>
<feature type="transmembrane region" description="Helical" evidence="6">
    <location>
        <begin position="674"/>
        <end position="696"/>
    </location>
</feature>
<dbReference type="RefSeq" id="WP_099421371.1">
    <property type="nucleotide sequence ID" value="NZ_PEBN01000095.1"/>
</dbReference>
<dbReference type="Pfam" id="PF02687">
    <property type="entry name" value="FtsX"/>
    <property type="match status" value="2"/>
</dbReference>
<feature type="transmembrane region" description="Helical" evidence="6">
    <location>
        <begin position="716"/>
        <end position="737"/>
    </location>
</feature>
<feature type="transmembrane region" description="Helical" evidence="6">
    <location>
        <begin position="257"/>
        <end position="279"/>
    </location>
</feature>
<feature type="transmembrane region" description="Helical" evidence="6">
    <location>
        <begin position="300"/>
        <end position="325"/>
    </location>
</feature>
<comment type="caution">
    <text evidence="8">The sequence shown here is derived from an EMBL/GenBank/DDBJ whole genome shotgun (WGS) entry which is preliminary data.</text>
</comment>
<dbReference type="GO" id="GO:0005886">
    <property type="term" value="C:plasma membrane"/>
    <property type="evidence" value="ECO:0007669"/>
    <property type="project" value="UniProtKB-SubCell"/>
</dbReference>
<feature type="domain" description="ABC3 transporter permease C-terminal" evidence="7">
    <location>
        <begin position="258"/>
        <end position="374"/>
    </location>
</feature>
<keyword evidence="4 6" id="KW-1133">Transmembrane helix</keyword>
<evidence type="ECO:0000256" key="2">
    <source>
        <dbReference type="ARBA" id="ARBA00022475"/>
    </source>
</evidence>
<dbReference type="PANTHER" id="PTHR30287:SF1">
    <property type="entry name" value="INNER MEMBRANE PROTEIN"/>
    <property type="match status" value="1"/>
</dbReference>
<proteinExistence type="predicted"/>
<evidence type="ECO:0000256" key="4">
    <source>
        <dbReference type="ARBA" id="ARBA00022989"/>
    </source>
</evidence>
<feature type="transmembrane region" description="Helical" evidence="6">
    <location>
        <begin position="622"/>
        <end position="644"/>
    </location>
</feature>
<keyword evidence="3 6" id="KW-0812">Transmembrane</keyword>
<reference evidence="8 9" key="1">
    <citation type="submission" date="2017-10" db="EMBL/GenBank/DDBJ databases">
        <title>Whole-genome sequence of three Streptococcus macedonicus strains isolated from Italian cheeses of the Veneto region.</title>
        <authorList>
            <person name="Treu L."/>
            <person name="De Diego-Diaz B."/>
            <person name="Papadimitriou K."/>
            <person name="Tsakalidou E."/>
            <person name="Corich V."/>
            <person name="Giacomini A."/>
        </authorList>
    </citation>
    <scope>NUCLEOTIDE SEQUENCE [LARGE SCALE GENOMIC DNA]</scope>
    <source>
        <strain evidence="8 9">19AS</strain>
    </source>
</reference>
<feature type="transmembrane region" description="Helical" evidence="6">
    <location>
        <begin position="345"/>
        <end position="368"/>
    </location>
</feature>
<evidence type="ECO:0000313" key="8">
    <source>
        <dbReference type="EMBL" id="PHV55139.1"/>
    </source>
</evidence>
<feature type="transmembrane region" description="Helical" evidence="6">
    <location>
        <begin position="20"/>
        <end position="40"/>
    </location>
</feature>
<protein>
    <submittedName>
        <fullName evidence="8">ABC transporter permease</fullName>
    </submittedName>
</protein>
<dbReference type="EMBL" id="PEBN01000095">
    <property type="protein sequence ID" value="PHV55139.1"/>
    <property type="molecule type" value="Genomic_DNA"/>
</dbReference>
<comment type="subcellular location">
    <subcellularLocation>
        <location evidence="1">Cell membrane</location>
        <topology evidence="1">Multi-pass membrane protein</topology>
    </subcellularLocation>
</comment>
<dbReference type="PANTHER" id="PTHR30287">
    <property type="entry name" value="MEMBRANE COMPONENT OF PREDICTED ABC SUPERFAMILY METABOLITE UPTAKE TRANSPORTER"/>
    <property type="match status" value="1"/>
</dbReference>